<dbReference type="HOGENOM" id="CLU_063502_0_0_1"/>
<dbReference type="AlphaFoldDB" id="K2R4R7"/>
<dbReference type="InParanoid" id="K2R4R7"/>
<dbReference type="VEuPathDB" id="FungiDB:MPH_05454"/>
<keyword evidence="1" id="KW-1133">Transmembrane helix</keyword>
<protein>
    <submittedName>
        <fullName evidence="2">Uncharacterized protein</fullName>
    </submittedName>
</protein>
<organism evidence="2 3">
    <name type="scientific">Macrophomina phaseolina (strain MS6)</name>
    <name type="common">Charcoal rot fungus</name>
    <dbReference type="NCBI Taxonomy" id="1126212"/>
    <lineage>
        <taxon>Eukaryota</taxon>
        <taxon>Fungi</taxon>
        <taxon>Dikarya</taxon>
        <taxon>Ascomycota</taxon>
        <taxon>Pezizomycotina</taxon>
        <taxon>Dothideomycetes</taxon>
        <taxon>Dothideomycetes incertae sedis</taxon>
        <taxon>Botryosphaeriales</taxon>
        <taxon>Botryosphaeriaceae</taxon>
        <taxon>Macrophomina</taxon>
    </lineage>
</organism>
<reference evidence="2 3" key="1">
    <citation type="journal article" date="2012" name="BMC Genomics">
        <title>Tools to kill: Genome of one of the most destructive plant pathogenic fungi Macrophomina phaseolina.</title>
        <authorList>
            <person name="Islam M.S."/>
            <person name="Haque M.S."/>
            <person name="Islam M.M."/>
            <person name="Emdad E.M."/>
            <person name="Halim A."/>
            <person name="Hossen Q.M.M."/>
            <person name="Hossain M.Z."/>
            <person name="Ahmed B."/>
            <person name="Rahim S."/>
            <person name="Rahman M.S."/>
            <person name="Alam M.M."/>
            <person name="Hou S."/>
            <person name="Wan X."/>
            <person name="Saito J.A."/>
            <person name="Alam M."/>
        </authorList>
    </citation>
    <scope>NUCLEOTIDE SEQUENCE [LARGE SCALE GENOMIC DNA]</scope>
    <source>
        <strain evidence="2 3">MS6</strain>
    </source>
</reference>
<dbReference type="Proteomes" id="UP000007129">
    <property type="component" value="Unassembled WGS sequence"/>
</dbReference>
<name>K2R4R7_MACPH</name>
<proteinExistence type="predicted"/>
<feature type="transmembrane region" description="Helical" evidence="1">
    <location>
        <begin position="252"/>
        <end position="273"/>
    </location>
</feature>
<evidence type="ECO:0000313" key="2">
    <source>
        <dbReference type="EMBL" id="EKG17386.1"/>
    </source>
</evidence>
<dbReference type="OrthoDB" id="4770059at2759"/>
<keyword evidence="1" id="KW-0812">Transmembrane</keyword>
<dbReference type="EMBL" id="AHHD01000249">
    <property type="protein sequence ID" value="EKG17386.1"/>
    <property type="molecule type" value="Genomic_DNA"/>
</dbReference>
<evidence type="ECO:0000256" key="1">
    <source>
        <dbReference type="SAM" id="Phobius"/>
    </source>
</evidence>
<accession>K2R4R7</accession>
<dbReference type="eggNOG" id="ENOG502SFMR">
    <property type="taxonomic scope" value="Eukaryota"/>
</dbReference>
<keyword evidence="1" id="KW-0472">Membrane</keyword>
<sequence>MPAAVRGHPPTLAISTFTQTDAMSSIFSPPASCQSHWTYEPAELNHFPEGLLIQNALHRASDPDCFPPNFSGHGTAYTQQVYSPGACPIGYTIATLGRLHSITSFAICCQVGFALQHYSDPAITPAGDSGAGPPLLTACSSTLRPTVAAAVPAFAGDRDLTATLVTGNIMMWAQPVNVMWQSSDLVLFPKFPDYADPDADATAPPTAPAPGATSRLAASTATSLSVLSFSGSPRSTPPQSNSGLSPTKFLCIGIGLGISAGILPSIILGLIIWRRRVRTRRKPGYGRSKRPAKMRVPELDGDRLRYEMDGERARCELEVCEQAQELAHGPKGSSAASPVELDGSEQIPQIHLGRQSSDLAELVNARVVLLL</sequence>
<gene>
    <name evidence="2" type="ORF">MPH_05454</name>
</gene>
<evidence type="ECO:0000313" key="3">
    <source>
        <dbReference type="Proteomes" id="UP000007129"/>
    </source>
</evidence>
<comment type="caution">
    <text evidence="2">The sequence shown here is derived from an EMBL/GenBank/DDBJ whole genome shotgun (WGS) entry which is preliminary data.</text>
</comment>